<feature type="transmembrane region" description="Helical" evidence="1">
    <location>
        <begin position="98"/>
        <end position="116"/>
    </location>
</feature>
<dbReference type="Proteomes" id="UP001549104">
    <property type="component" value="Unassembled WGS sequence"/>
</dbReference>
<evidence type="ECO:0000313" key="2">
    <source>
        <dbReference type="EMBL" id="MET3656872.1"/>
    </source>
</evidence>
<keyword evidence="1" id="KW-0472">Membrane</keyword>
<accession>A0ABV2K709</accession>
<keyword evidence="3" id="KW-1185">Reference proteome</keyword>
<proteinExistence type="predicted"/>
<protein>
    <submittedName>
        <fullName evidence="2">Magnesium-transporting ATPase (P-type)</fullName>
    </submittedName>
</protein>
<keyword evidence="1" id="KW-1133">Transmembrane helix</keyword>
<name>A0ABV2K709_SPOPS</name>
<feature type="transmembrane region" description="Helical" evidence="1">
    <location>
        <begin position="37"/>
        <end position="55"/>
    </location>
</feature>
<sequence>MDLVKHYISASCISFTFSSLFYLFFSWLKVFPPMDEAMIVHMLIISICIICLIFITHQLPIQNPLILRFIELLDVIIVLLVAGAVFKVFPFTWYDTPFIITTGILTYIVVIIVTFMGNQMSATQINAAIAGKKRGVPID</sequence>
<dbReference type="EMBL" id="JBEPME010000002">
    <property type="protein sequence ID" value="MET3656872.1"/>
    <property type="molecule type" value="Genomic_DNA"/>
</dbReference>
<organism evidence="2 3">
    <name type="scientific">Sporosarcina psychrophila</name>
    <name type="common">Bacillus psychrophilus</name>
    <dbReference type="NCBI Taxonomy" id="1476"/>
    <lineage>
        <taxon>Bacteria</taxon>
        <taxon>Bacillati</taxon>
        <taxon>Bacillota</taxon>
        <taxon>Bacilli</taxon>
        <taxon>Bacillales</taxon>
        <taxon>Caryophanaceae</taxon>
        <taxon>Sporosarcina</taxon>
    </lineage>
</organism>
<comment type="caution">
    <text evidence="2">The sequence shown here is derived from an EMBL/GenBank/DDBJ whole genome shotgun (WGS) entry which is preliminary data.</text>
</comment>
<evidence type="ECO:0000256" key="1">
    <source>
        <dbReference type="SAM" id="Phobius"/>
    </source>
</evidence>
<feature type="transmembrane region" description="Helical" evidence="1">
    <location>
        <begin position="7"/>
        <end position="25"/>
    </location>
</feature>
<reference evidence="2 3" key="1">
    <citation type="submission" date="2024-06" db="EMBL/GenBank/DDBJ databases">
        <title>Sorghum-associated microbial communities from plants grown in Nebraska, USA.</title>
        <authorList>
            <person name="Schachtman D."/>
        </authorList>
    </citation>
    <scope>NUCLEOTIDE SEQUENCE [LARGE SCALE GENOMIC DNA]</scope>
    <source>
        <strain evidence="2 3">1288</strain>
    </source>
</reference>
<dbReference type="RefSeq" id="WP_187047728.1">
    <property type="nucleotide sequence ID" value="NZ_CP146246.1"/>
</dbReference>
<gene>
    <name evidence="2" type="ORF">ABIC55_001959</name>
</gene>
<keyword evidence="1" id="KW-0812">Transmembrane</keyword>
<feature type="transmembrane region" description="Helical" evidence="1">
    <location>
        <begin position="67"/>
        <end position="86"/>
    </location>
</feature>
<evidence type="ECO:0000313" key="3">
    <source>
        <dbReference type="Proteomes" id="UP001549104"/>
    </source>
</evidence>